<name>A0ACC1C114_9ROSI</name>
<keyword evidence="2" id="KW-1185">Reference proteome</keyword>
<protein>
    <submittedName>
        <fullName evidence="1">Uncharacterized protein</fullName>
    </submittedName>
</protein>
<proteinExistence type="predicted"/>
<sequence length="147" mass="16318">MKMGMLVFVFSVISVATLFSSCSLALTQDGLTLLEIKNTLNDSRNLLVNWQATDETPCKWTGISCHTHDQRVRSINLPYMQLGGTISPSIGKLNRLQRLALHQNSLHGFIPNEITNCTELRALYLRANYLQGGIPANIGNLSFLTIL</sequence>
<accession>A0ACC1C114</accession>
<evidence type="ECO:0000313" key="1">
    <source>
        <dbReference type="EMBL" id="KAJ0105643.1"/>
    </source>
</evidence>
<dbReference type="EMBL" id="CM047898">
    <property type="protein sequence ID" value="KAJ0105643.1"/>
    <property type="molecule type" value="Genomic_DNA"/>
</dbReference>
<gene>
    <name evidence="1" type="ORF">Patl1_17868</name>
</gene>
<evidence type="ECO:0000313" key="2">
    <source>
        <dbReference type="Proteomes" id="UP001164250"/>
    </source>
</evidence>
<comment type="caution">
    <text evidence="1">The sequence shown here is derived from an EMBL/GenBank/DDBJ whole genome shotgun (WGS) entry which is preliminary data.</text>
</comment>
<dbReference type="Proteomes" id="UP001164250">
    <property type="component" value="Chromosome 2"/>
</dbReference>
<reference evidence="2" key="1">
    <citation type="journal article" date="2023" name="G3 (Bethesda)">
        <title>Genome assembly and association tests identify interacting loci associated with vigor, precocity, and sex in interspecific pistachio rootstocks.</title>
        <authorList>
            <person name="Palmer W."/>
            <person name="Jacygrad E."/>
            <person name="Sagayaradj S."/>
            <person name="Cavanaugh K."/>
            <person name="Han R."/>
            <person name="Bertier L."/>
            <person name="Beede B."/>
            <person name="Kafkas S."/>
            <person name="Golino D."/>
            <person name="Preece J."/>
            <person name="Michelmore R."/>
        </authorList>
    </citation>
    <scope>NUCLEOTIDE SEQUENCE [LARGE SCALE GENOMIC DNA]</scope>
</reference>
<organism evidence="1 2">
    <name type="scientific">Pistacia atlantica</name>
    <dbReference type="NCBI Taxonomy" id="434234"/>
    <lineage>
        <taxon>Eukaryota</taxon>
        <taxon>Viridiplantae</taxon>
        <taxon>Streptophyta</taxon>
        <taxon>Embryophyta</taxon>
        <taxon>Tracheophyta</taxon>
        <taxon>Spermatophyta</taxon>
        <taxon>Magnoliopsida</taxon>
        <taxon>eudicotyledons</taxon>
        <taxon>Gunneridae</taxon>
        <taxon>Pentapetalae</taxon>
        <taxon>rosids</taxon>
        <taxon>malvids</taxon>
        <taxon>Sapindales</taxon>
        <taxon>Anacardiaceae</taxon>
        <taxon>Pistacia</taxon>
    </lineage>
</organism>